<evidence type="ECO:0000256" key="6">
    <source>
        <dbReference type="ARBA" id="ARBA00023049"/>
    </source>
</evidence>
<keyword evidence="8" id="KW-0472">Membrane</keyword>
<dbReference type="AlphaFoldDB" id="B8IRV2"/>
<proteinExistence type="predicted"/>
<dbReference type="STRING" id="460265.Mnod_5824"/>
<dbReference type="EMBL" id="CP001349">
    <property type="protein sequence ID" value="ACL60652.1"/>
    <property type="molecule type" value="Genomic_DNA"/>
</dbReference>
<evidence type="ECO:0000313" key="10">
    <source>
        <dbReference type="EMBL" id="ACL60652.1"/>
    </source>
</evidence>
<dbReference type="GO" id="GO:0006508">
    <property type="term" value="P:proteolysis"/>
    <property type="evidence" value="ECO:0007669"/>
    <property type="project" value="UniProtKB-KW"/>
</dbReference>
<feature type="domain" description="M23ase beta-sheet core" evidence="9">
    <location>
        <begin position="539"/>
        <end position="635"/>
    </location>
</feature>
<gene>
    <name evidence="10" type="ordered locus">Mnod_5824</name>
</gene>
<dbReference type="CDD" id="cd12797">
    <property type="entry name" value="M23_peptidase"/>
    <property type="match status" value="1"/>
</dbReference>
<comment type="cofactor">
    <cofactor evidence="1">
        <name>Zn(2+)</name>
        <dbReference type="ChEBI" id="CHEBI:29105"/>
    </cofactor>
</comment>
<keyword evidence="4" id="KW-0378">Hydrolase</keyword>
<dbReference type="Proteomes" id="UP000008207">
    <property type="component" value="Chromosome"/>
</dbReference>
<evidence type="ECO:0000256" key="2">
    <source>
        <dbReference type="ARBA" id="ARBA00022670"/>
    </source>
</evidence>
<keyword evidence="3" id="KW-0479">Metal-binding</keyword>
<evidence type="ECO:0000256" key="4">
    <source>
        <dbReference type="ARBA" id="ARBA00022801"/>
    </source>
</evidence>
<dbReference type="InterPro" id="IPR011055">
    <property type="entry name" value="Dup_hybrid_motif"/>
</dbReference>
<name>B8IRV2_METNO</name>
<keyword evidence="2" id="KW-0645">Protease</keyword>
<protein>
    <submittedName>
        <fullName evidence="10">Peptidase M23</fullName>
    </submittedName>
</protein>
<evidence type="ECO:0000256" key="7">
    <source>
        <dbReference type="SAM" id="MobiDB-lite"/>
    </source>
</evidence>
<dbReference type="RefSeq" id="WP_015932251.1">
    <property type="nucleotide sequence ID" value="NC_011894.1"/>
</dbReference>
<dbReference type="Gene3D" id="3.10.450.350">
    <property type="match status" value="1"/>
</dbReference>
<organism evidence="10 11">
    <name type="scientific">Methylobacterium nodulans (strain LMG 21967 / CNCM I-2342 / ORS 2060)</name>
    <dbReference type="NCBI Taxonomy" id="460265"/>
    <lineage>
        <taxon>Bacteria</taxon>
        <taxon>Pseudomonadati</taxon>
        <taxon>Pseudomonadota</taxon>
        <taxon>Alphaproteobacteria</taxon>
        <taxon>Hyphomicrobiales</taxon>
        <taxon>Methylobacteriaceae</taxon>
        <taxon>Methylobacterium</taxon>
    </lineage>
</organism>
<dbReference type="GO" id="GO:0004222">
    <property type="term" value="F:metalloendopeptidase activity"/>
    <property type="evidence" value="ECO:0007669"/>
    <property type="project" value="TreeGrafter"/>
</dbReference>
<keyword evidence="8" id="KW-1133">Transmembrane helix</keyword>
<dbReference type="SUPFAM" id="SSF51261">
    <property type="entry name" value="Duplicated hybrid motif"/>
    <property type="match status" value="1"/>
</dbReference>
<dbReference type="eggNOG" id="COG0739">
    <property type="taxonomic scope" value="Bacteria"/>
</dbReference>
<keyword evidence="8" id="KW-0812">Transmembrane</keyword>
<feature type="region of interest" description="Disordered" evidence="7">
    <location>
        <begin position="1"/>
        <end position="38"/>
    </location>
</feature>
<dbReference type="OrthoDB" id="9805070at2"/>
<feature type="region of interest" description="Disordered" evidence="7">
    <location>
        <begin position="382"/>
        <end position="410"/>
    </location>
</feature>
<dbReference type="PANTHER" id="PTHR21666">
    <property type="entry name" value="PEPTIDASE-RELATED"/>
    <property type="match status" value="1"/>
</dbReference>
<dbReference type="KEGG" id="mno:Mnod_5824"/>
<keyword evidence="5" id="KW-0862">Zinc</keyword>
<dbReference type="InterPro" id="IPR050570">
    <property type="entry name" value="Cell_wall_metabolism_enzyme"/>
</dbReference>
<keyword evidence="11" id="KW-1185">Reference proteome</keyword>
<evidence type="ECO:0000256" key="3">
    <source>
        <dbReference type="ARBA" id="ARBA00022723"/>
    </source>
</evidence>
<dbReference type="GO" id="GO:0046872">
    <property type="term" value="F:metal ion binding"/>
    <property type="evidence" value="ECO:0007669"/>
    <property type="project" value="UniProtKB-KW"/>
</dbReference>
<dbReference type="Gene3D" id="2.70.70.10">
    <property type="entry name" value="Glucose Permease (Domain IIA)"/>
    <property type="match status" value="1"/>
</dbReference>
<sequence>MKRARLDPAGYPTPTSRAGRAADPGHEPPLDLSGADSPQADRRGVNLRWLAACVLTGMAGTGLIGSAIWVSLQGELSFAQLPQAVAIAARPQPSDGGSNVARKGDRLVRNPMVALAKQSFRAPVTIRSGEREIIRVRPFVRIATALSATAGLAATDIPPFDPMRFFTEPGAERAPEVAPTDTPDADVSVVKRDLAEVTVGPGAPALTDDDVAAQIEEERRLAAEAGRLAALPIAPQLMLSRALRSFPALPALDADLGRDSGPFKSIEVRVLRENVTDLAKIETRPREVPLVEERDVTIKRGETLESVLRANAGLDEQIRPILTALGGFARATTVGEGQQMRLLIGPGPRPGDPRQLNRVILYGESGIEAIAAMNDRGQFVSVTPPAQEGAAPKAARSAGSDDGDDEGGSGARLYASLYETAARHDLPRSMVEDLVRIFGYDVDFQRRVASGDNLELLYTYDEESGGSAERPDMLYAALTVGGEARRVYRFQSPDDGTVEYFDDMGRSLKKFLIRKPVADGNMSSGFGYRRHPVLGYAKLHTGVDWSVPIGTPIVAAGNGTVLKAEWDSGYGRRVELQHANGYVTTYNHMSRFGRGIAAGARVRQGQVIGYVGSTGLSTGAHLHYEVIINGHFVDPMKIRVPRGRELDGRLLAEFRRQREQVDGLIQKSTSGPTLAHREAMR</sequence>
<dbReference type="Pfam" id="PF01551">
    <property type="entry name" value="Peptidase_M23"/>
    <property type="match status" value="1"/>
</dbReference>
<accession>B8IRV2</accession>
<evidence type="ECO:0000256" key="1">
    <source>
        <dbReference type="ARBA" id="ARBA00001947"/>
    </source>
</evidence>
<dbReference type="PANTHER" id="PTHR21666:SF288">
    <property type="entry name" value="CELL DIVISION PROTEIN YTFB"/>
    <property type="match status" value="1"/>
</dbReference>
<evidence type="ECO:0000259" key="9">
    <source>
        <dbReference type="Pfam" id="PF01551"/>
    </source>
</evidence>
<evidence type="ECO:0000256" key="5">
    <source>
        <dbReference type="ARBA" id="ARBA00022833"/>
    </source>
</evidence>
<evidence type="ECO:0000256" key="8">
    <source>
        <dbReference type="SAM" id="Phobius"/>
    </source>
</evidence>
<keyword evidence="6" id="KW-0482">Metalloprotease</keyword>
<evidence type="ECO:0000313" key="11">
    <source>
        <dbReference type="Proteomes" id="UP000008207"/>
    </source>
</evidence>
<dbReference type="InterPro" id="IPR016047">
    <property type="entry name" value="M23ase_b-sheet_dom"/>
</dbReference>
<reference evidence="10 11" key="1">
    <citation type="submission" date="2009-01" db="EMBL/GenBank/DDBJ databases">
        <title>Complete sequence of chromosome of Methylobacterium nodulans ORS 2060.</title>
        <authorList>
            <consortium name="US DOE Joint Genome Institute"/>
            <person name="Lucas S."/>
            <person name="Copeland A."/>
            <person name="Lapidus A."/>
            <person name="Glavina del Rio T."/>
            <person name="Dalin E."/>
            <person name="Tice H."/>
            <person name="Bruce D."/>
            <person name="Goodwin L."/>
            <person name="Pitluck S."/>
            <person name="Sims D."/>
            <person name="Brettin T."/>
            <person name="Detter J.C."/>
            <person name="Han C."/>
            <person name="Larimer F."/>
            <person name="Land M."/>
            <person name="Hauser L."/>
            <person name="Kyrpides N."/>
            <person name="Ivanova N."/>
            <person name="Marx C.J."/>
            <person name="Richardson P."/>
        </authorList>
    </citation>
    <scope>NUCLEOTIDE SEQUENCE [LARGE SCALE GENOMIC DNA]</scope>
    <source>
        <strain evidence="11">LMG 21967 / CNCM I-2342 / ORS 2060</strain>
    </source>
</reference>
<feature type="transmembrane region" description="Helical" evidence="8">
    <location>
        <begin position="49"/>
        <end position="72"/>
    </location>
</feature>
<dbReference type="HOGENOM" id="CLU_026846_2_0_5"/>